<feature type="chain" id="PRO_5019193476" evidence="1">
    <location>
        <begin position="24"/>
        <end position="184"/>
    </location>
</feature>
<name>A0A409VJA4_9AGAR</name>
<accession>A0A409VJA4</accession>
<protein>
    <submittedName>
        <fullName evidence="2">Uncharacterized protein</fullName>
    </submittedName>
</protein>
<dbReference type="EMBL" id="NHYE01005633">
    <property type="protein sequence ID" value="PPQ66325.1"/>
    <property type="molecule type" value="Genomic_DNA"/>
</dbReference>
<sequence>MSRSLSFATFLFFFIALPFFALAAPVPTLVHRMGGKNHPVGGAIRPQDWHMEGDMVHAHGSKGLSMNTIHPGAPTDPKKQKVWTLNEEKMKNHQHFALVHDGGKDNGNGGVHPEGHVSLIYHGKEPMHKDTLKEHLKNLPWERRSYDDFEDALYRRSVEAEKFYRRELLEKAYRRALLEIDELD</sequence>
<organism evidence="2 3">
    <name type="scientific">Gymnopilus dilepis</name>
    <dbReference type="NCBI Taxonomy" id="231916"/>
    <lineage>
        <taxon>Eukaryota</taxon>
        <taxon>Fungi</taxon>
        <taxon>Dikarya</taxon>
        <taxon>Basidiomycota</taxon>
        <taxon>Agaricomycotina</taxon>
        <taxon>Agaricomycetes</taxon>
        <taxon>Agaricomycetidae</taxon>
        <taxon>Agaricales</taxon>
        <taxon>Agaricineae</taxon>
        <taxon>Hymenogastraceae</taxon>
        <taxon>Gymnopilus</taxon>
    </lineage>
</organism>
<proteinExistence type="predicted"/>
<feature type="signal peptide" evidence="1">
    <location>
        <begin position="1"/>
        <end position="23"/>
    </location>
</feature>
<comment type="caution">
    <text evidence="2">The sequence shown here is derived from an EMBL/GenBank/DDBJ whole genome shotgun (WGS) entry which is preliminary data.</text>
</comment>
<reference evidence="2 3" key="1">
    <citation type="journal article" date="2018" name="Evol. Lett.">
        <title>Horizontal gene cluster transfer increased hallucinogenic mushroom diversity.</title>
        <authorList>
            <person name="Reynolds H.T."/>
            <person name="Vijayakumar V."/>
            <person name="Gluck-Thaler E."/>
            <person name="Korotkin H.B."/>
            <person name="Matheny P.B."/>
            <person name="Slot J.C."/>
        </authorList>
    </citation>
    <scope>NUCLEOTIDE SEQUENCE [LARGE SCALE GENOMIC DNA]</scope>
    <source>
        <strain evidence="2 3">SRW20</strain>
    </source>
</reference>
<gene>
    <name evidence="2" type="ORF">CVT26_011156</name>
</gene>
<dbReference type="Proteomes" id="UP000284706">
    <property type="component" value="Unassembled WGS sequence"/>
</dbReference>
<keyword evidence="1" id="KW-0732">Signal</keyword>
<evidence type="ECO:0000256" key="1">
    <source>
        <dbReference type="SAM" id="SignalP"/>
    </source>
</evidence>
<dbReference type="InParanoid" id="A0A409VJA4"/>
<evidence type="ECO:0000313" key="3">
    <source>
        <dbReference type="Proteomes" id="UP000284706"/>
    </source>
</evidence>
<keyword evidence="3" id="KW-1185">Reference proteome</keyword>
<dbReference type="AlphaFoldDB" id="A0A409VJA4"/>
<evidence type="ECO:0000313" key="2">
    <source>
        <dbReference type="EMBL" id="PPQ66325.1"/>
    </source>
</evidence>